<feature type="region of interest" description="Disordered" evidence="1">
    <location>
        <begin position="1"/>
        <end position="36"/>
    </location>
</feature>
<evidence type="ECO:0000313" key="2">
    <source>
        <dbReference type="EMBL" id="AGD95047.1"/>
    </source>
</evidence>
<sequence length="155" mass="16150">MRPGGAAHSTGASARTDVKSCPLAGAGHPRTPVPGRTCPTMLTTKCTPPVETVEDRGAEGAERFTRECGCLLAEVMQPVLDAFRGVRPGSWCKKRSVAAGYRISSPRPVCCRLGALAAHLAQEPPARPLPTVSPVGVVPWGAVPGRTASCFPLPQ</sequence>
<name>A0A0A6ZAT4_9ACTN</name>
<accession>A0A0A6ZAT4</accession>
<dbReference type="EMBL" id="JX021290">
    <property type="protein sequence ID" value="AGD95047.1"/>
    <property type="molecule type" value="Genomic_DNA"/>
</dbReference>
<organism evidence="2">
    <name type="scientific">Streptomyces melanovinaceus</name>
    <dbReference type="NCBI Taxonomy" id="1182637"/>
    <lineage>
        <taxon>Bacteria</taxon>
        <taxon>Bacillati</taxon>
        <taxon>Actinomycetota</taxon>
        <taxon>Actinomycetes</taxon>
        <taxon>Kitasatosporales</taxon>
        <taxon>Streptomycetaceae</taxon>
        <taxon>Streptomyces</taxon>
    </lineage>
</organism>
<protein>
    <submittedName>
        <fullName evidence="2">Rolling circle replication protein</fullName>
    </submittedName>
</protein>
<dbReference type="AlphaFoldDB" id="A0A0A6ZAT4"/>
<reference evidence="2" key="1">
    <citation type="submission" date="2012-05" db="EMBL/GenBank/DDBJ databases">
        <title>Quinocarcin biosynthetic gene cluster.</title>
        <authorList>
            <person name="Jian X.H."/>
            <person name="Song L.Q."/>
            <person name="Tang G.L."/>
        </authorList>
    </citation>
    <scope>NUCLEOTIDE SEQUENCE</scope>
    <source>
        <strain evidence="2">NRRL 12388</strain>
    </source>
</reference>
<proteinExistence type="predicted"/>
<evidence type="ECO:0000256" key="1">
    <source>
        <dbReference type="SAM" id="MobiDB-lite"/>
    </source>
</evidence>